<dbReference type="InterPro" id="IPR049249">
    <property type="entry name" value="DUF6882"/>
</dbReference>
<evidence type="ECO:0000313" key="2">
    <source>
        <dbReference type="Proteomes" id="UP000515570"/>
    </source>
</evidence>
<evidence type="ECO:0000313" key="1">
    <source>
        <dbReference type="EMBL" id="QMV84750.1"/>
    </source>
</evidence>
<proteinExistence type="predicted"/>
<name>A0A7G5FDQ9_9CORY</name>
<dbReference type="Pfam" id="PF21813">
    <property type="entry name" value="DUF6882"/>
    <property type="match status" value="1"/>
</dbReference>
<protein>
    <submittedName>
        <fullName evidence="1">Uncharacterized protein</fullName>
    </submittedName>
</protein>
<dbReference type="EMBL" id="CP059833">
    <property type="protein sequence ID" value="QMV84750.1"/>
    <property type="molecule type" value="Genomic_DNA"/>
</dbReference>
<organism evidence="1 2">
    <name type="scientific">Corynebacterium hindlerae</name>
    <dbReference type="NCBI Taxonomy" id="699041"/>
    <lineage>
        <taxon>Bacteria</taxon>
        <taxon>Bacillati</taxon>
        <taxon>Actinomycetota</taxon>
        <taxon>Actinomycetes</taxon>
        <taxon>Mycobacteriales</taxon>
        <taxon>Corynebacteriaceae</taxon>
        <taxon>Corynebacterium</taxon>
    </lineage>
</organism>
<dbReference type="AlphaFoldDB" id="A0A7G5FDQ9"/>
<keyword evidence="2" id="KW-1185">Reference proteome</keyword>
<gene>
    <name evidence="1" type="ORF">HW450_10445</name>
</gene>
<reference evidence="1 2" key="1">
    <citation type="submission" date="2020-07" db="EMBL/GenBank/DDBJ databases">
        <title>non toxigenic Corynebacterium sp. nov from a clinical source.</title>
        <authorList>
            <person name="Bernier A.-M."/>
            <person name="Bernard K."/>
        </authorList>
    </citation>
    <scope>NUCLEOTIDE SEQUENCE [LARGE SCALE GENOMIC DNA]</scope>
    <source>
        <strain evidence="2">NML 93-0612</strain>
    </source>
</reference>
<accession>A0A7G5FDQ9</accession>
<sequence>MLTFASDRGRVYCDTYPVASIAVDPATLLWRWSPMIEGEEEYFRPEASHGYRAFGEQCNFSSFTTQEVPYEVVNDVANTIANLGNDVINTGFFIFGPEANFYQAAFNNAGSRVVWKLDNIRDDAGPLTVPSPDLNTLLTKIPRYLPLVDDPEWSLKGVASHFKGVECAIERFPSDRRIVATYTLSDGAQHEVQVTQDEQGRITN</sequence>
<dbReference type="Proteomes" id="UP000515570">
    <property type="component" value="Chromosome"/>
</dbReference>